<organism evidence="3 4">
    <name type="scientific">Erythrobacter longus</name>
    <dbReference type="NCBI Taxonomy" id="1044"/>
    <lineage>
        <taxon>Bacteria</taxon>
        <taxon>Pseudomonadati</taxon>
        <taxon>Pseudomonadota</taxon>
        <taxon>Alphaproteobacteria</taxon>
        <taxon>Sphingomonadales</taxon>
        <taxon>Erythrobacteraceae</taxon>
        <taxon>Erythrobacter/Porphyrobacter group</taxon>
        <taxon>Erythrobacter</taxon>
    </lineage>
</organism>
<feature type="signal peptide" evidence="2">
    <location>
        <begin position="1"/>
        <end position="25"/>
    </location>
</feature>
<dbReference type="Proteomes" id="UP000027647">
    <property type="component" value="Unassembled WGS sequence"/>
</dbReference>
<evidence type="ECO:0000313" key="4">
    <source>
        <dbReference type="Proteomes" id="UP000027647"/>
    </source>
</evidence>
<feature type="chain" id="PRO_5001697425" description="Argininosuccinate lyase" evidence="2">
    <location>
        <begin position="26"/>
        <end position="81"/>
    </location>
</feature>
<protein>
    <recommendedName>
        <fullName evidence="5">Argininosuccinate lyase</fullName>
    </recommendedName>
</protein>
<accession>A0A074MT42</accession>
<gene>
    <name evidence="3" type="ORF">EH31_15360</name>
</gene>
<name>A0A074MT42_ERYLO</name>
<comment type="caution">
    <text evidence="3">The sequence shown here is derived from an EMBL/GenBank/DDBJ whole genome shotgun (WGS) entry which is preliminary data.</text>
</comment>
<evidence type="ECO:0000256" key="2">
    <source>
        <dbReference type="SAM" id="SignalP"/>
    </source>
</evidence>
<feature type="compositionally biased region" description="Low complexity" evidence="1">
    <location>
        <begin position="63"/>
        <end position="73"/>
    </location>
</feature>
<dbReference type="STRING" id="1044.EH31_15360"/>
<keyword evidence="4" id="KW-1185">Reference proteome</keyword>
<dbReference type="AlphaFoldDB" id="A0A074MT42"/>
<keyword evidence="2" id="KW-0732">Signal</keyword>
<evidence type="ECO:0008006" key="5">
    <source>
        <dbReference type="Google" id="ProtNLM"/>
    </source>
</evidence>
<sequence length="81" mass="8149">MTARWPALGAALMSGALLCACDAGGADGPGSVSVDEAQALDEAAEMLDERRLPEGVLAGTAPETAAASEQGSQEAEEEEDE</sequence>
<reference evidence="3 4" key="1">
    <citation type="submission" date="2014-04" db="EMBL/GenBank/DDBJ databases">
        <title>A comprehensive comparison of genomes of Erythrobacter spp. strains.</title>
        <authorList>
            <person name="Zheng Q."/>
        </authorList>
    </citation>
    <scope>NUCLEOTIDE SEQUENCE [LARGE SCALE GENOMIC DNA]</scope>
    <source>
        <strain evidence="3 4">DSM 6997</strain>
    </source>
</reference>
<evidence type="ECO:0000313" key="3">
    <source>
        <dbReference type="EMBL" id="KEO88812.1"/>
    </source>
</evidence>
<feature type="region of interest" description="Disordered" evidence="1">
    <location>
        <begin position="57"/>
        <end position="81"/>
    </location>
</feature>
<proteinExistence type="predicted"/>
<evidence type="ECO:0000256" key="1">
    <source>
        <dbReference type="SAM" id="MobiDB-lite"/>
    </source>
</evidence>
<dbReference type="EMBL" id="JMIW01000007">
    <property type="protein sequence ID" value="KEO88812.1"/>
    <property type="molecule type" value="Genomic_DNA"/>
</dbReference>
<dbReference type="PROSITE" id="PS51257">
    <property type="entry name" value="PROKAR_LIPOPROTEIN"/>
    <property type="match status" value="1"/>
</dbReference>